<keyword evidence="2" id="KW-0479">Metal-binding</keyword>
<organism evidence="8 9">
    <name type="scientific">Streblomastix strix</name>
    <dbReference type="NCBI Taxonomy" id="222440"/>
    <lineage>
        <taxon>Eukaryota</taxon>
        <taxon>Metamonada</taxon>
        <taxon>Preaxostyla</taxon>
        <taxon>Oxymonadida</taxon>
        <taxon>Streblomastigidae</taxon>
        <taxon>Streblomastix</taxon>
    </lineage>
</organism>
<dbReference type="OrthoDB" id="1431934at2759"/>
<evidence type="ECO:0000256" key="4">
    <source>
        <dbReference type="ARBA" id="ARBA00022771"/>
    </source>
</evidence>
<comment type="caution">
    <text evidence="8">The sequence shown here is derived from an EMBL/GenBank/DDBJ whole genome shotgun (WGS) entry which is preliminary data.</text>
</comment>
<evidence type="ECO:0000256" key="6">
    <source>
        <dbReference type="ARBA" id="ARBA00022833"/>
    </source>
</evidence>
<evidence type="ECO:0000256" key="3">
    <source>
        <dbReference type="ARBA" id="ARBA00022737"/>
    </source>
</evidence>
<dbReference type="EMBL" id="SNRW01032324">
    <property type="protein sequence ID" value="KAA6356841.1"/>
    <property type="molecule type" value="Genomic_DNA"/>
</dbReference>
<keyword evidence="6" id="KW-0862">Zinc</keyword>
<keyword evidence="4" id="KW-0863">Zinc-finger</keyword>
<reference evidence="8 9" key="1">
    <citation type="submission" date="2019-03" db="EMBL/GenBank/DDBJ databases">
        <title>Single cell metagenomics reveals metabolic interactions within the superorganism composed of flagellate Streblomastix strix and complex community of Bacteroidetes bacteria on its surface.</title>
        <authorList>
            <person name="Treitli S.C."/>
            <person name="Kolisko M."/>
            <person name="Husnik F."/>
            <person name="Keeling P."/>
            <person name="Hampl V."/>
        </authorList>
    </citation>
    <scope>NUCLEOTIDE SEQUENCE [LARGE SCALE GENOMIC DNA]</scope>
    <source>
        <strain evidence="8">ST1C</strain>
    </source>
</reference>
<evidence type="ECO:0000256" key="2">
    <source>
        <dbReference type="ARBA" id="ARBA00022723"/>
    </source>
</evidence>
<evidence type="ECO:0000259" key="7">
    <source>
        <dbReference type="PROSITE" id="PS51873"/>
    </source>
</evidence>
<dbReference type="GO" id="GO:0008270">
    <property type="term" value="F:zinc ion binding"/>
    <property type="evidence" value="ECO:0007669"/>
    <property type="project" value="UniProtKB-KW"/>
</dbReference>
<dbReference type="InterPro" id="IPR044066">
    <property type="entry name" value="TRIAD_supradom"/>
</dbReference>
<evidence type="ECO:0000313" key="9">
    <source>
        <dbReference type="Proteomes" id="UP000324800"/>
    </source>
</evidence>
<dbReference type="Proteomes" id="UP000324800">
    <property type="component" value="Unassembled WGS sequence"/>
</dbReference>
<proteinExistence type="predicted"/>
<sequence length="243" mass="28857">MEGWDKLNNSKLLSDIWFKANTKPCPKCNVLIEKTKGNKRIVCRCSYIFCWDCMKDWKMHDENPHFFCTTPENERESLLESVKAIDFIEYKNQCSSHLDYHKKLVAQARKQLAEIHQKIDAYKQYNKCDDITAEFIRDCAATLVKCREFLLNSTILGFFSKTSKAKEFFDYQQKELQMSIEYLSKLMELPTAQIERMEMMHINTISIQHLEKLIKNFAEDGLERLQESEQLKQLKNEITIQWQ</sequence>
<dbReference type="Gene3D" id="1.20.120.1750">
    <property type="match status" value="1"/>
</dbReference>
<name>A0A5J4TH14_9EUKA</name>
<protein>
    <recommendedName>
        <fullName evidence="7">RING-type domain-containing protein</fullName>
    </recommendedName>
</protein>
<feature type="domain" description="RING-type" evidence="7">
    <location>
        <begin position="1"/>
        <end position="72"/>
    </location>
</feature>
<dbReference type="Pfam" id="PF22191">
    <property type="entry name" value="IBR_1"/>
    <property type="match status" value="1"/>
</dbReference>
<evidence type="ECO:0000313" key="8">
    <source>
        <dbReference type="EMBL" id="KAA6356841.1"/>
    </source>
</evidence>
<dbReference type="InterPro" id="IPR002867">
    <property type="entry name" value="IBR_dom"/>
</dbReference>
<keyword evidence="5" id="KW-0833">Ubl conjugation pathway</keyword>
<dbReference type="GO" id="GO:0016740">
    <property type="term" value="F:transferase activity"/>
    <property type="evidence" value="ECO:0007669"/>
    <property type="project" value="UniProtKB-KW"/>
</dbReference>
<keyword evidence="1" id="KW-0808">Transferase</keyword>
<dbReference type="SUPFAM" id="SSF57850">
    <property type="entry name" value="RING/U-box"/>
    <property type="match status" value="1"/>
</dbReference>
<gene>
    <name evidence="8" type="ORF">EZS28_047632</name>
</gene>
<accession>A0A5J4TH14</accession>
<dbReference type="SMART" id="SM00647">
    <property type="entry name" value="IBR"/>
    <property type="match status" value="1"/>
</dbReference>
<evidence type="ECO:0000256" key="5">
    <source>
        <dbReference type="ARBA" id="ARBA00022786"/>
    </source>
</evidence>
<dbReference type="AlphaFoldDB" id="A0A5J4TH14"/>
<evidence type="ECO:0000256" key="1">
    <source>
        <dbReference type="ARBA" id="ARBA00022679"/>
    </source>
</evidence>
<keyword evidence="3" id="KW-0677">Repeat</keyword>
<dbReference type="PROSITE" id="PS51873">
    <property type="entry name" value="TRIAD"/>
    <property type="match status" value="1"/>
</dbReference>